<accession>A0ABT5E934</accession>
<sequence length="584" mass="60836">MRRLAVTSVVWVMACGGGDGSTSASTSTGEGPSTGAEVTGTTTGTTSDPSGTTGEPTSTTGPTGTSSSTGDGTSTTGEPAGWRSELYPEDWTPAFTGPEGRYLHDFSYAGYRLAEVTPGSVLPAETIDAVRDHGADQTGASDATAALQAALDAAAAAGGAVVRLPAGLYRVDGRLTVSSSNTVIQGDGAEQSRLWFTAFSDMSYEAHLTFAGAPQLGVDVALTESGEERSRTITVADPSSLKVGDEIAIGWQISPAFVGEHAMTGTWQQFNDTWQPFFWRTVTAVDGVSGTLELDVPLRYPALVRDQASVRPVTGLLREVALMDVGVANAVGWEDAWSQDQVYAVAMIGVRDAWVSGVRSFVSPGAPAEGKGSGRHLQSGGLTIQRSARVTVAESTLELAQHRGDGGNGYLFEVMQSGEVLVRDCVARAGRHNFVQNWGFGATGIVWLRVHSSEGKAVALMGSEFGTVGLSEFHHSLATANLLDQSVVDDGWGAVNRLAWSSGAGHSATQSAVWNASGKGVVRSRQFGHGYVIGVGPQLAVETSLESPDAAGTAPEDWVEGPGQVEPLDPPSLYEDQLARRLGG</sequence>
<dbReference type="SUPFAM" id="SSF51126">
    <property type="entry name" value="Pectin lyase-like"/>
    <property type="match status" value="1"/>
</dbReference>
<keyword evidence="4" id="KW-1185">Reference proteome</keyword>
<feature type="compositionally biased region" description="Low complexity" evidence="1">
    <location>
        <begin position="21"/>
        <end position="79"/>
    </location>
</feature>
<feature type="region of interest" description="Disordered" evidence="1">
    <location>
        <begin position="15"/>
        <end position="92"/>
    </location>
</feature>
<dbReference type="Pfam" id="PF12708">
    <property type="entry name" value="Pect-lyase_RHGA_epim"/>
    <property type="match status" value="1"/>
</dbReference>
<dbReference type="Proteomes" id="UP001221686">
    <property type="component" value="Unassembled WGS sequence"/>
</dbReference>
<feature type="region of interest" description="Disordered" evidence="1">
    <location>
        <begin position="544"/>
        <end position="584"/>
    </location>
</feature>
<dbReference type="GO" id="GO:0016787">
    <property type="term" value="F:hydrolase activity"/>
    <property type="evidence" value="ECO:0007669"/>
    <property type="project" value="UniProtKB-KW"/>
</dbReference>
<evidence type="ECO:0000313" key="4">
    <source>
        <dbReference type="Proteomes" id="UP001221686"/>
    </source>
</evidence>
<gene>
    <name evidence="3" type="ORF">POL25_36065</name>
</gene>
<protein>
    <submittedName>
        <fullName evidence="3">Glycosyl hydrolase family 28-related protein</fullName>
    </submittedName>
</protein>
<proteinExistence type="predicted"/>
<dbReference type="InterPro" id="IPR011050">
    <property type="entry name" value="Pectin_lyase_fold/virulence"/>
</dbReference>
<keyword evidence="3" id="KW-0378">Hydrolase</keyword>
<dbReference type="EMBL" id="JAQNDL010000003">
    <property type="protein sequence ID" value="MDC0722362.1"/>
    <property type="molecule type" value="Genomic_DNA"/>
</dbReference>
<dbReference type="InterPro" id="IPR024535">
    <property type="entry name" value="RHGA/B-epi-like_pectate_lyase"/>
</dbReference>
<dbReference type="Gene3D" id="2.160.20.10">
    <property type="entry name" value="Single-stranded right-handed beta-helix, Pectin lyase-like"/>
    <property type="match status" value="1"/>
</dbReference>
<feature type="domain" description="Rhamnogalacturonase A/B/Epimerase-like pectate lyase" evidence="2">
    <location>
        <begin position="130"/>
        <end position="198"/>
    </location>
</feature>
<comment type="caution">
    <text evidence="3">The sequence shown here is derived from an EMBL/GenBank/DDBJ whole genome shotgun (WGS) entry which is preliminary data.</text>
</comment>
<evidence type="ECO:0000313" key="3">
    <source>
        <dbReference type="EMBL" id="MDC0722362.1"/>
    </source>
</evidence>
<reference evidence="3 4" key="1">
    <citation type="submission" date="2022-11" db="EMBL/GenBank/DDBJ databases">
        <title>Minimal conservation of predation-associated metabolite biosynthetic gene clusters underscores biosynthetic potential of Myxococcota including descriptions for ten novel species: Archangium lansinium sp. nov., Myxococcus landrumus sp. nov., Nannocystis bai.</title>
        <authorList>
            <person name="Ahearne A."/>
            <person name="Stevens C."/>
            <person name="Dowd S."/>
        </authorList>
    </citation>
    <scope>NUCLEOTIDE SEQUENCE [LARGE SCALE GENOMIC DNA]</scope>
    <source>
        <strain evidence="3 4">BB15-2</strain>
    </source>
</reference>
<name>A0ABT5E934_9BACT</name>
<dbReference type="InterPro" id="IPR012334">
    <property type="entry name" value="Pectin_lyas_fold"/>
</dbReference>
<evidence type="ECO:0000256" key="1">
    <source>
        <dbReference type="SAM" id="MobiDB-lite"/>
    </source>
</evidence>
<organism evidence="3 4">
    <name type="scientific">Nannocystis bainbridge</name>
    <dbReference type="NCBI Taxonomy" id="2995303"/>
    <lineage>
        <taxon>Bacteria</taxon>
        <taxon>Pseudomonadati</taxon>
        <taxon>Myxococcota</taxon>
        <taxon>Polyangia</taxon>
        <taxon>Nannocystales</taxon>
        <taxon>Nannocystaceae</taxon>
        <taxon>Nannocystis</taxon>
    </lineage>
</organism>
<dbReference type="PROSITE" id="PS51257">
    <property type="entry name" value="PROKAR_LIPOPROTEIN"/>
    <property type="match status" value="1"/>
</dbReference>
<evidence type="ECO:0000259" key="2">
    <source>
        <dbReference type="Pfam" id="PF12708"/>
    </source>
</evidence>
<dbReference type="RefSeq" id="WP_272090893.1">
    <property type="nucleotide sequence ID" value="NZ_JAQNDL010000003.1"/>
</dbReference>